<evidence type="ECO:0000313" key="2">
    <source>
        <dbReference type="Proteomes" id="UP000199651"/>
    </source>
</evidence>
<gene>
    <name evidence="1" type="ORF">SAMN05192558_106377</name>
</gene>
<accession>A0A1H0Q3R6</accession>
<proteinExistence type="predicted"/>
<evidence type="ECO:0000313" key="1">
    <source>
        <dbReference type="EMBL" id="SDP11675.1"/>
    </source>
</evidence>
<dbReference type="Proteomes" id="UP000199651">
    <property type="component" value="Unassembled WGS sequence"/>
</dbReference>
<sequence length="75" mass="8426">MGEADRWRWRRSGYDERVHAFPSDERPASFVEAACTHSVPFGKIGSTHEGPRCLPCLLIIGDRLAEQHSVSAFDL</sequence>
<keyword evidence="2" id="KW-1185">Reference proteome</keyword>
<reference evidence="2" key="1">
    <citation type="submission" date="2016-10" db="EMBL/GenBank/DDBJ databases">
        <authorList>
            <person name="Varghese N."/>
            <person name="Submissions S."/>
        </authorList>
    </citation>
    <scope>NUCLEOTIDE SEQUENCE [LARGE SCALE GENOMIC DNA]</scope>
    <source>
        <strain evidence="2">IBRC-M 10655</strain>
    </source>
</reference>
<organism evidence="1 2">
    <name type="scientific">Actinokineospora alba</name>
    <dbReference type="NCBI Taxonomy" id="504798"/>
    <lineage>
        <taxon>Bacteria</taxon>
        <taxon>Bacillati</taxon>
        <taxon>Actinomycetota</taxon>
        <taxon>Actinomycetes</taxon>
        <taxon>Pseudonocardiales</taxon>
        <taxon>Pseudonocardiaceae</taxon>
        <taxon>Actinokineospora</taxon>
    </lineage>
</organism>
<dbReference type="STRING" id="504798.SAMN05421871_10675"/>
<dbReference type="EMBL" id="FNJB01000006">
    <property type="protein sequence ID" value="SDP11675.1"/>
    <property type="molecule type" value="Genomic_DNA"/>
</dbReference>
<name>A0A1H0Q3R6_9PSEU</name>
<protein>
    <submittedName>
        <fullName evidence="1">Uncharacterized protein</fullName>
    </submittedName>
</protein>
<dbReference type="AlphaFoldDB" id="A0A1H0Q3R6"/>